<keyword evidence="1" id="KW-0812">Transmembrane</keyword>
<feature type="transmembrane region" description="Helical" evidence="1">
    <location>
        <begin position="6"/>
        <end position="29"/>
    </location>
</feature>
<keyword evidence="3" id="KW-1185">Reference proteome</keyword>
<gene>
    <name evidence="2" type="ORF">SAMN05192564_10917</name>
</gene>
<keyword evidence="1" id="KW-1133">Transmembrane helix</keyword>
<keyword evidence="1" id="KW-0472">Membrane</keyword>
<organism evidence="2 3">
    <name type="scientific">Paraburkholderia sartisoli</name>
    <dbReference type="NCBI Taxonomy" id="83784"/>
    <lineage>
        <taxon>Bacteria</taxon>
        <taxon>Pseudomonadati</taxon>
        <taxon>Pseudomonadota</taxon>
        <taxon>Betaproteobacteria</taxon>
        <taxon>Burkholderiales</taxon>
        <taxon>Burkholderiaceae</taxon>
        <taxon>Paraburkholderia</taxon>
    </lineage>
</organism>
<evidence type="ECO:0000313" key="2">
    <source>
        <dbReference type="EMBL" id="SEB20995.1"/>
    </source>
</evidence>
<sequence>MSPFMQGAVTLGGCIGVFAFVVSVIEMLAN</sequence>
<accession>A0A1H4HH57</accession>
<protein>
    <submittedName>
        <fullName evidence="2">Uncharacterized protein</fullName>
    </submittedName>
</protein>
<dbReference type="EMBL" id="FNRQ01000009">
    <property type="protein sequence ID" value="SEB20995.1"/>
    <property type="molecule type" value="Genomic_DNA"/>
</dbReference>
<dbReference type="Proteomes" id="UP000198638">
    <property type="component" value="Unassembled WGS sequence"/>
</dbReference>
<reference evidence="3" key="1">
    <citation type="submission" date="2016-10" db="EMBL/GenBank/DDBJ databases">
        <authorList>
            <person name="Varghese N."/>
            <person name="Submissions S."/>
        </authorList>
    </citation>
    <scope>NUCLEOTIDE SEQUENCE [LARGE SCALE GENOMIC DNA]</scope>
    <source>
        <strain evidence="3">LMG 24000</strain>
    </source>
</reference>
<evidence type="ECO:0000313" key="3">
    <source>
        <dbReference type="Proteomes" id="UP000198638"/>
    </source>
</evidence>
<proteinExistence type="predicted"/>
<evidence type="ECO:0000256" key="1">
    <source>
        <dbReference type="SAM" id="Phobius"/>
    </source>
</evidence>
<dbReference type="AlphaFoldDB" id="A0A1H4HH57"/>
<name>A0A1H4HH57_9BURK</name>